<name>A0A4R6GHP6_9BURK</name>
<dbReference type="GO" id="GO:0005886">
    <property type="term" value="C:plasma membrane"/>
    <property type="evidence" value="ECO:0007669"/>
    <property type="project" value="TreeGrafter"/>
</dbReference>
<keyword evidence="14" id="KW-0812">Transmembrane</keyword>
<keyword evidence="14" id="KW-0472">Membrane</keyword>
<dbReference type="EMBL" id="SNWF01000004">
    <property type="protein sequence ID" value="TDN94501.1"/>
    <property type="molecule type" value="Genomic_DNA"/>
</dbReference>
<dbReference type="PANTHER" id="PTHR42724:SF1">
    <property type="entry name" value="TETRAACYLDISACCHARIDE 4'-KINASE, MITOCHONDRIAL-RELATED"/>
    <property type="match status" value="1"/>
</dbReference>
<dbReference type="Proteomes" id="UP000294737">
    <property type="component" value="Unassembled WGS sequence"/>
</dbReference>
<keyword evidence="8 13" id="KW-0547">Nucleotide-binding</keyword>
<dbReference type="Pfam" id="PF02606">
    <property type="entry name" value="LpxK"/>
    <property type="match status" value="1"/>
</dbReference>
<sequence length="354" mass="38711">MALERSTLEDFLTRTWTHRGWSARMLLPISGLFGALAGLRRWSYRAGFFKAQRIPVPVIVVGNIFVGGTGKTPLTIWLVQTLRQAGYTPGVISRGYGGKNSLPQEVTASSLAKDVGDEPLLIMYRAQCPVVVGRDRIAAATALLAAHPQVDVIVSDDGLQHYRLARDIEIVLFDARGVGNGWLLPAGPLREPASRRRDFTVLNGSAEKTPMQEEVFQMHLSGVMAEPLASSSTEEGHALSRALRSFSATTTGFSPARILAAAGIGNPGRFFTQLSDAGLQFDEMPLPDHYDYFDNPFADAAADVILITEKDAVKCRQNDAIRNDPRIWVVPVTAHLDRPFAQRIVEKLRGHSPA</sequence>
<organism evidence="15 16">
    <name type="scientific">Herminiimonas fonticola</name>
    <dbReference type="NCBI Taxonomy" id="303380"/>
    <lineage>
        <taxon>Bacteria</taxon>
        <taxon>Pseudomonadati</taxon>
        <taxon>Pseudomonadota</taxon>
        <taxon>Betaproteobacteria</taxon>
        <taxon>Burkholderiales</taxon>
        <taxon>Oxalobacteraceae</taxon>
        <taxon>Herminiimonas</taxon>
    </lineage>
</organism>
<comment type="catalytic activity">
    <reaction evidence="13">
        <text>a lipid A disaccharide + ATP = a lipid IVA + ADP + H(+)</text>
        <dbReference type="Rhea" id="RHEA:67840"/>
        <dbReference type="ChEBI" id="CHEBI:15378"/>
        <dbReference type="ChEBI" id="CHEBI:30616"/>
        <dbReference type="ChEBI" id="CHEBI:176343"/>
        <dbReference type="ChEBI" id="CHEBI:176425"/>
        <dbReference type="ChEBI" id="CHEBI:456216"/>
        <dbReference type="EC" id="2.7.1.130"/>
    </reaction>
</comment>
<dbReference type="GO" id="GO:0005524">
    <property type="term" value="F:ATP binding"/>
    <property type="evidence" value="ECO:0007669"/>
    <property type="project" value="UniProtKB-UniRule"/>
</dbReference>
<evidence type="ECO:0000256" key="5">
    <source>
        <dbReference type="ARBA" id="ARBA00022516"/>
    </source>
</evidence>
<dbReference type="GO" id="GO:0009244">
    <property type="term" value="P:lipopolysaccharide core region biosynthetic process"/>
    <property type="evidence" value="ECO:0007669"/>
    <property type="project" value="TreeGrafter"/>
</dbReference>
<evidence type="ECO:0000256" key="1">
    <source>
        <dbReference type="ARBA" id="ARBA00002274"/>
    </source>
</evidence>
<dbReference type="NCBIfam" id="TIGR00682">
    <property type="entry name" value="lpxK"/>
    <property type="match status" value="1"/>
</dbReference>
<evidence type="ECO:0000256" key="12">
    <source>
        <dbReference type="ARBA" id="ARBA00029757"/>
    </source>
</evidence>
<dbReference type="AlphaFoldDB" id="A0A4R6GHP6"/>
<keyword evidence="14" id="KW-1133">Transmembrane helix</keyword>
<feature type="binding site" evidence="13">
    <location>
        <begin position="65"/>
        <end position="72"/>
    </location>
    <ligand>
        <name>ATP</name>
        <dbReference type="ChEBI" id="CHEBI:30616"/>
    </ligand>
</feature>
<gene>
    <name evidence="13" type="primary">lpxK</name>
    <name evidence="15" type="ORF">EV677_1048</name>
</gene>
<comment type="similarity">
    <text evidence="13">Belongs to the LpxK family.</text>
</comment>
<evidence type="ECO:0000256" key="8">
    <source>
        <dbReference type="ARBA" id="ARBA00022741"/>
    </source>
</evidence>
<dbReference type="RefSeq" id="WP_112991190.1">
    <property type="nucleotide sequence ID" value="NZ_PTLZ01000001.1"/>
</dbReference>
<evidence type="ECO:0000256" key="6">
    <source>
        <dbReference type="ARBA" id="ARBA00022556"/>
    </source>
</evidence>
<evidence type="ECO:0000256" key="13">
    <source>
        <dbReference type="HAMAP-Rule" id="MF_00409"/>
    </source>
</evidence>
<evidence type="ECO:0000256" key="9">
    <source>
        <dbReference type="ARBA" id="ARBA00022777"/>
    </source>
</evidence>
<dbReference type="SUPFAM" id="SSF52540">
    <property type="entry name" value="P-loop containing nucleoside triphosphate hydrolases"/>
    <property type="match status" value="1"/>
</dbReference>
<comment type="caution">
    <text evidence="15">The sequence shown here is derived from an EMBL/GenBank/DDBJ whole genome shotgun (WGS) entry which is preliminary data.</text>
</comment>
<dbReference type="InterPro" id="IPR003758">
    <property type="entry name" value="LpxK"/>
</dbReference>
<evidence type="ECO:0000256" key="4">
    <source>
        <dbReference type="ARBA" id="ARBA00016436"/>
    </source>
</evidence>
<dbReference type="GO" id="GO:0009029">
    <property type="term" value="F:lipid-A 4'-kinase activity"/>
    <property type="evidence" value="ECO:0007669"/>
    <property type="project" value="UniProtKB-UniRule"/>
</dbReference>
<evidence type="ECO:0000256" key="7">
    <source>
        <dbReference type="ARBA" id="ARBA00022679"/>
    </source>
</evidence>
<dbReference type="HAMAP" id="MF_00409">
    <property type="entry name" value="LpxK"/>
    <property type="match status" value="1"/>
</dbReference>
<evidence type="ECO:0000256" key="11">
    <source>
        <dbReference type="ARBA" id="ARBA00023098"/>
    </source>
</evidence>
<keyword evidence="6 13" id="KW-0441">Lipid A biosynthesis</keyword>
<evidence type="ECO:0000256" key="2">
    <source>
        <dbReference type="ARBA" id="ARBA00004870"/>
    </source>
</evidence>
<evidence type="ECO:0000256" key="10">
    <source>
        <dbReference type="ARBA" id="ARBA00022840"/>
    </source>
</evidence>
<keyword evidence="10 13" id="KW-0067">ATP-binding</keyword>
<accession>A0A4R6GHP6</accession>
<dbReference type="InterPro" id="IPR027417">
    <property type="entry name" value="P-loop_NTPase"/>
</dbReference>
<keyword evidence="7 13" id="KW-0808">Transferase</keyword>
<dbReference type="PANTHER" id="PTHR42724">
    <property type="entry name" value="TETRAACYLDISACCHARIDE 4'-KINASE"/>
    <property type="match status" value="1"/>
</dbReference>
<keyword evidence="16" id="KW-1185">Reference proteome</keyword>
<comment type="pathway">
    <text evidence="2 13">Glycolipid biosynthesis; lipid IV(A) biosynthesis; lipid IV(A) from (3R)-3-hydroxytetradecanoyl-[acyl-carrier-protein] and UDP-N-acetyl-alpha-D-glucosamine: step 6/6.</text>
</comment>
<dbReference type="OrthoDB" id="9766423at2"/>
<protein>
    <recommendedName>
        <fullName evidence="4 13">Tetraacyldisaccharide 4'-kinase</fullName>
        <ecNumber evidence="3 13">2.7.1.130</ecNumber>
    </recommendedName>
    <alternativeName>
        <fullName evidence="12 13">Lipid A 4'-kinase</fullName>
    </alternativeName>
</protein>
<keyword evidence="11 13" id="KW-0443">Lipid metabolism</keyword>
<comment type="function">
    <text evidence="1 13">Transfers the gamma-phosphate of ATP to the 4'-position of a tetraacyldisaccharide 1-phosphate intermediate (termed DS-1-P) to form tetraacyldisaccharide 1,4'-bis-phosphate (lipid IVA).</text>
</comment>
<keyword evidence="9 13" id="KW-0418">Kinase</keyword>
<dbReference type="GO" id="GO:0009245">
    <property type="term" value="P:lipid A biosynthetic process"/>
    <property type="evidence" value="ECO:0007669"/>
    <property type="project" value="UniProtKB-UniRule"/>
</dbReference>
<keyword evidence="5 13" id="KW-0444">Lipid biosynthesis</keyword>
<evidence type="ECO:0000256" key="14">
    <source>
        <dbReference type="SAM" id="Phobius"/>
    </source>
</evidence>
<evidence type="ECO:0000256" key="3">
    <source>
        <dbReference type="ARBA" id="ARBA00012071"/>
    </source>
</evidence>
<evidence type="ECO:0000313" key="15">
    <source>
        <dbReference type="EMBL" id="TDN94501.1"/>
    </source>
</evidence>
<reference evidence="15 16" key="1">
    <citation type="submission" date="2019-03" db="EMBL/GenBank/DDBJ databases">
        <title>Genomic Encyclopedia of Type Strains, Phase IV (KMG-IV): sequencing the most valuable type-strain genomes for metagenomic binning, comparative biology and taxonomic classification.</title>
        <authorList>
            <person name="Goeker M."/>
        </authorList>
    </citation>
    <scope>NUCLEOTIDE SEQUENCE [LARGE SCALE GENOMIC DNA]</scope>
    <source>
        <strain evidence="15 16">DSM 18555</strain>
    </source>
</reference>
<dbReference type="UniPathway" id="UPA00359">
    <property type="reaction ID" value="UER00482"/>
</dbReference>
<feature type="transmembrane region" description="Helical" evidence="14">
    <location>
        <begin position="20"/>
        <end position="39"/>
    </location>
</feature>
<dbReference type="EC" id="2.7.1.130" evidence="3 13"/>
<proteinExistence type="inferred from homology"/>
<evidence type="ECO:0000313" key="16">
    <source>
        <dbReference type="Proteomes" id="UP000294737"/>
    </source>
</evidence>